<gene>
    <name evidence="2" type="ORF">ACHAW5_002772</name>
</gene>
<keyword evidence="3" id="KW-1185">Reference proteome</keyword>
<organism evidence="2 3">
    <name type="scientific">Stephanodiscus triporus</name>
    <dbReference type="NCBI Taxonomy" id="2934178"/>
    <lineage>
        <taxon>Eukaryota</taxon>
        <taxon>Sar</taxon>
        <taxon>Stramenopiles</taxon>
        <taxon>Ochrophyta</taxon>
        <taxon>Bacillariophyta</taxon>
        <taxon>Coscinodiscophyceae</taxon>
        <taxon>Thalassiosirophycidae</taxon>
        <taxon>Stephanodiscales</taxon>
        <taxon>Stephanodiscaceae</taxon>
        <taxon>Stephanodiscus</taxon>
    </lineage>
</organism>
<evidence type="ECO:0000256" key="1">
    <source>
        <dbReference type="SAM" id="MobiDB-lite"/>
    </source>
</evidence>
<evidence type="ECO:0000313" key="3">
    <source>
        <dbReference type="Proteomes" id="UP001530315"/>
    </source>
</evidence>
<name>A0ABD3MDU1_9STRA</name>
<reference evidence="2 3" key="1">
    <citation type="submission" date="2024-10" db="EMBL/GenBank/DDBJ databases">
        <title>Updated reference genomes for cyclostephanoid diatoms.</title>
        <authorList>
            <person name="Roberts W.R."/>
            <person name="Alverson A.J."/>
        </authorList>
    </citation>
    <scope>NUCLEOTIDE SEQUENCE [LARGE SCALE GENOMIC DNA]</scope>
    <source>
        <strain evidence="2 3">AJA276-08</strain>
    </source>
</reference>
<sequence>MPMSTGWKLTPSSIHGDGDKILLPPSVLAALMTSGEIVGEGATIMGHNGRPIAFRIGVPDPDYAFPASDKMRDMIEDVRRRTSDEEGGAIASTDDDDKDDDDDDDDDVDKARVDELSYRYLTYTHGTVVEFTEEEAVRPDREGRVPTAEDVKVGVCIVQVRGRSSDGNGASSGRRRFDVAARRGPPVRLRVDGAAASTR</sequence>
<protein>
    <submittedName>
        <fullName evidence="2">Uncharacterized protein</fullName>
    </submittedName>
</protein>
<feature type="region of interest" description="Disordered" evidence="1">
    <location>
        <begin position="79"/>
        <end position="110"/>
    </location>
</feature>
<dbReference type="EMBL" id="JALLAZ020001834">
    <property type="protein sequence ID" value="KAL3762184.1"/>
    <property type="molecule type" value="Genomic_DNA"/>
</dbReference>
<comment type="caution">
    <text evidence="2">The sequence shown here is derived from an EMBL/GenBank/DDBJ whole genome shotgun (WGS) entry which is preliminary data.</text>
</comment>
<accession>A0ABD3MDU1</accession>
<feature type="region of interest" description="Disordered" evidence="1">
    <location>
        <begin position="162"/>
        <end position="184"/>
    </location>
</feature>
<feature type="compositionally biased region" description="Acidic residues" evidence="1">
    <location>
        <begin position="93"/>
        <end position="108"/>
    </location>
</feature>
<proteinExistence type="predicted"/>
<dbReference type="Proteomes" id="UP001530315">
    <property type="component" value="Unassembled WGS sequence"/>
</dbReference>
<dbReference type="AlphaFoldDB" id="A0ABD3MDU1"/>
<evidence type="ECO:0000313" key="2">
    <source>
        <dbReference type="EMBL" id="KAL3762184.1"/>
    </source>
</evidence>